<keyword evidence="1" id="KW-0472">Membrane</keyword>
<reference evidence="2 3" key="1">
    <citation type="submission" date="2019-05" db="EMBL/GenBank/DDBJ databases">
        <title>Another draft genome of Portunus trituberculatus and its Hox gene families provides insights of decapod evolution.</title>
        <authorList>
            <person name="Jeong J.-H."/>
            <person name="Song I."/>
            <person name="Kim S."/>
            <person name="Choi T."/>
            <person name="Kim D."/>
            <person name="Ryu S."/>
            <person name="Kim W."/>
        </authorList>
    </citation>
    <scope>NUCLEOTIDE SEQUENCE [LARGE SCALE GENOMIC DNA]</scope>
    <source>
        <tissue evidence="2">Muscle</tissue>
    </source>
</reference>
<comment type="caution">
    <text evidence="2">The sequence shown here is derived from an EMBL/GenBank/DDBJ whole genome shotgun (WGS) entry which is preliminary data.</text>
</comment>
<evidence type="ECO:0000313" key="2">
    <source>
        <dbReference type="EMBL" id="MPC45454.1"/>
    </source>
</evidence>
<sequence length="169" mass="19334">MIIIWIINELLWDCEVFANLERHYHAHSYGQLLFIVPCLLFFLLLLLCSHHCLPFVDEASRLLPDLPSLVAQSIDSLPHASLLQVTDCDIEVVQFVKNQVSRRCARPLTCPSHHADKGGANNLNNFFTSHRKKWTNFGENSEELRKDIISRIPGFERGSYIVSVLHVSI</sequence>
<dbReference type="AlphaFoldDB" id="A0A5B7FLZ7"/>
<gene>
    <name evidence="2" type="ORF">E2C01_039152</name>
</gene>
<dbReference type="EMBL" id="VSRR010006738">
    <property type="protein sequence ID" value="MPC45454.1"/>
    <property type="molecule type" value="Genomic_DNA"/>
</dbReference>
<organism evidence="2 3">
    <name type="scientific">Portunus trituberculatus</name>
    <name type="common">Swimming crab</name>
    <name type="synonym">Neptunus trituberculatus</name>
    <dbReference type="NCBI Taxonomy" id="210409"/>
    <lineage>
        <taxon>Eukaryota</taxon>
        <taxon>Metazoa</taxon>
        <taxon>Ecdysozoa</taxon>
        <taxon>Arthropoda</taxon>
        <taxon>Crustacea</taxon>
        <taxon>Multicrustacea</taxon>
        <taxon>Malacostraca</taxon>
        <taxon>Eumalacostraca</taxon>
        <taxon>Eucarida</taxon>
        <taxon>Decapoda</taxon>
        <taxon>Pleocyemata</taxon>
        <taxon>Brachyura</taxon>
        <taxon>Eubrachyura</taxon>
        <taxon>Portunoidea</taxon>
        <taxon>Portunidae</taxon>
        <taxon>Portuninae</taxon>
        <taxon>Portunus</taxon>
    </lineage>
</organism>
<protein>
    <submittedName>
        <fullName evidence="2">Uncharacterized protein</fullName>
    </submittedName>
</protein>
<keyword evidence="1" id="KW-1133">Transmembrane helix</keyword>
<feature type="transmembrane region" description="Helical" evidence="1">
    <location>
        <begin position="29"/>
        <end position="48"/>
    </location>
</feature>
<accession>A0A5B7FLZ7</accession>
<name>A0A5B7FLZ7_PORTR</name>
<dbReference type="Proteomes" id="UP000324222">
    <property type="component" value="Unassembled WGS sequence"/>
</dbReference>
<evidence type="ECO:0000313" key="3">
    <source>
        <dbReference type="Proteomes" id="UP000324222"/>
    </source>
</evidence>
<proteinExistence type="predicted"/>
<evidence type="ECO:0000256" key="1">
    <source>
        <dbReference type="SAM" id="Phobius"/>
    </source>
</evidence>
<keyword evidence="3" id="KW-1185">Reference proteome</keyword>
<keyword evidence="1" id="KW-0812">Transmembrane</keyword>